<comment type="caution">
    <text evidence="1">The sequence shown here is derived from an EMBL/GenBank/DDBJ whole genome shotgun (WGS) entry which is preliminary data.</text>
</comment>
<name>A0ABW3QW65_9PSEU</name>
<sequence length="364" mass="41279">MPVKGRVPWAIVEHTLAKHDIYRRYLERWFPILIGGSNAYPSATYAEGFAGPGVYADGEPGSPIIALEAYVKKVPTTRSLAKFLFIDDDPRCVSMLREQLTERFPERPRPLDRMWVDVVQGKCGELLEQYLTERGCWGQPILAVLDSWGNAPVPHPLLRRLARNPATEVIVTFGTQHFVRFVEQLGADADGVFGGDQRWRQVRGLPDGEAKRRHLLDCYRRSLHDAGFQHLLDFELIDRRGEPLYLVFGTNHPRGVEKMKDTLWEVDPVQGVGFRDPRDEQHETLFDVNEPLLAPLARLLVPVIEAGGEDGVAVQDLKDFALRETVYRMQHVSPALQPLLEKGVIRSDPVNRIRTRGRVWAKAG</sequence>
<evidence type="ECO:0000313" key="2">
    <source>
        <dbReference type="Proteomes" id="UP001597168"/>
    </source>
</evidence>
<dbReference type="NCBIfam" id="TIGR04474">
    <property type="entry name" value="tcm_partner"/>
    <property type="match status" value="1"/>
</dbReference>
<accession>A0ABW3QW65</accession>
<gene>
    <name evidence="1" type="ORF">ACFQ3T_18275</name>
</gene>
<organism evidence="1 2">
    <name type="scientific">Saccharothrix hoggarensis</name>
    <dbReference type="NCBI Taxonomy" id="913853"/>
    <lineage>
        <taxon>Bacteria</taxon>
        <taxon>Bacillati</taxon>
        <taxon>Actinomycetota</taxon>
        <taxon>Actinomycetes</taxon>
        <taxon>Pseudonocardiales</taxon>
        <taxon>Pseudonocardiaceae</taxon>
        <taxon>Saccharothrix</taxon>
    </lineage>
</organism>
<proteinExistence type="predicted"/>
<protein>
    <submittedName>
        <fullName evidence="1">Three-Cys-motif partner protein TcmP</fullName>
    </submittedName>
</protein>
<evidence type="ECO:0000313" key="1">
    <source>
        <dbReference type="EMBL" id="MFD1149082.1"/>
    </source>
</evidence>
<dbReference type="EMBL" id="JBHTLK010000090">
    <property type="protein sequence ID" value="MFD1149082.1"/>
    <property type="molecule type" value="Genomic_DNA"/>
</dbReference>
<keyword evidence="2" id="KW-1185">Reference proteome</keyword>
<dbReference type="Proteomes" id="UP001597168">
    <property type="component" value="Unassembled WGS sequence"/>
</dbReference>
<reference evidence="2" key="1">
    <citation type="journal article" date="2019" name="Int. J. Syst. Evol. Microbiol.">
        <title>The Global Catalogue of Microorganisms (GCM) 10K type strain sequencing project: providing services to taxonomists for standard genome sequencing and annotation.</title>
        <authorList>
            <consortium name="The Broad Institute Genomics Platform"/>
            <consortium name="The Broad Institute Genome Sequencing Center for Infectious Disease"/>
            <person name="Wu L."/>
            <person name="Ma J."/>
        </authorList>
    </citation>
    <scope>NUCLEOTIDE SEQUENCE [LARGE SCALE GENOMIC DNA]</scope>
    <source>
        <strain evidence="2">CCUG 60214</strain>
    </source>
</reference>
<dbReference type="InterPro" id="IPR031009">
    <property type="entry name" value="Tcm_partner"/>
</dbReference>
<dbReference type="RefSeq" id="WP_380724496.1">
    <property type="nucleotide sequence ID" value="NZ_JBHTLK010000090.1"/>
</dbReference>